<evidence type="ECO:0000313" key="1">
    <source>
        <dbReference type="EMBL" id="KAJ7531187.1"/>
    </source>
</evidence>
<dbReference type="EMBL" id="CM055105">
    <property type="protein sequence ID" value="KAJ7531187.1"/>
    <property type="molecule type" value="Genomic_DNA"/>
</dbReference>
<comment type="caution">
    <text evidence="1">The sequence shown here is derived from an EMBL/GenBank/DDBJ whole genome shotgun (WGS) entry which is preliminary data.</text>
</comment>
<sequence length="125" mass="13705">MKTQKQKRTYSILPTILICMDPISWWCNWPLLADNSCSCNTGKDLVGRCKPFNGTGGLLPNLKTSLSYKPIPCLSLARDFSPNTLTMTGTDVKPQKFTNFSFGCAHQASGKIGRIGGPLFVVIMC</sequence>
<evidence type="ECO:0000313" key="2">
    <source>
        <dbReference type="Proteomes" id="UP001162992"/>
    </source>
</evidence>
<organism evidence="1 2">
    <name type="scientific">Diphasiastrum complanatum</name>
    <name type="common">Issler's clubmoss</name>
    <name type="synonym">Lycopodium complanatum</name>
    <dbReference type="NCBI Taxonomy" id="34168"/>
    <lineage>
        <taxon>Eukaryota</taxon>
        <taxon>Viridiplantae</taxon>
        <taxon>Streptophyta</taxon>
        <taxon>Embryophyta</taxon>
        <taxon>Tracheophyta</taxon>
        <taxon>Lycopodiopsida</taxon>
        <taxon>Lycopodiales</taxon>
        <taxon>Lycopodiaceae</taxon>
        <taxon>Lycopodioideae</taxon>
        <taxon>Diphasiastrum</taxon>
    </lineage>
</organism>
<gene>
    <name evidence="1" type="ORF">O6H91_14G035600</name>
</gene>
<proteinExistence type="predicted"/>
<protein>
    <submittedName>
        <fullName evidence="1">Uncharacterized protein</fullName>
    </submittedName>
</protein>
<reference evidence="2" key="1">
    <citation type="journal article" date="2024" name="Proc. Natl. Acad. Sci. U.S.A.">
        <title>Extraordinary preservation of gene collinearity over three hundred million years revealed in homosporous lycophytes.</title>
        <authorList>
            <person name="Li C."/>
            <person name="Wickell D."/>
            <person name="Kuo L.Y."/>
            <person name="Chen X."/>
            <person name="Nie B."/>
            <person name="Liao X."/>
            <person name="Peng D."/>
            <person name="Ji J."/>
            <person name="Jenkins J."/>
            <person name="Williams M."/>
            <person name="Shu S."/>
            <person name="Plott C."/>
            <person name="Barry K."/>
            <person name="Rajasekar S."/>
            <person name="Grimwood J."/>
            <person name="Han X."/>
            <person name="Sun S."/>
            <person name="Hou Z."/>
            <person name="He W."/>
            <person name="Dai G."/>
            <person name="Sun C."/>
            <person name="Schmutz J."/>
            <person name="Leebens-Mack J.H."/>
            <person name="Li F.W."/>
            <person name="Wang L."/>
        </authorList>
    </citation>
    <scope>NUCLEOTIDE SEQUENCE [LARGE SCALE GENOMIC DNA]</scope>
    <source>
        <strain evidence="2">cv. PW_Plant_1</strain>
    </source>
</reference>
<keyword evidence="2" id="KW-1185">Reference proteome</keyword>
<name>A0ACC2BNC8_DIPCM</name>
<accession>A0ACC2BNC8</accession>
<dbReference type="Proteomes" id="UP001162992">
    <property type="component" value="Chromosome 14"/>
</dbReference>